<evidence type="ECO:0000313" key="3">
    <source>
        <dbReference type="Proteomes" id="UP000001411"/>
    </source>
</evidence>
<dbReference type="PANTHER" id="PTHR11236">
    <property type="entry name" value="AMINOBENZOATE/ANTHRANILATE SYNTHASE"/>
    <property type="match status" value="1"/>
</dbReference>
<dbReference type="PANTHER" id="PTHR11236:SF50">
    <property type="entry name" value="AMINODEOXYCHORISMATE SYNTHASE COMPONENT 1"/>
    <property type="match status" value="1"/>
</dbReference>
<name>A0A0H2VEY3_STAES</name>
<proteinExistence type="predicted"/>
<dbReference type="AlphaFoldDB" id="A0A0H2VEY3"/>
<reference evidence="2 3" key="1">
    <citation type="journal article" date="2003" name="Mol. Microbiol.">
        <title>Genome-based analysis of virulence genes in a non-biofilm-forming Staphylococcus epidermidis strain (ATCC 12228).</title>
        <authorList>
            <person name="Zhang Y.Q."/>
            <person name="Ren S.X."/>
            <person name="Li H.L."/>
            <person name="Wang Y.X."/>
            <person name="Fu G."/>
            <person name="Yang J."/>
            <person name="Qin Z.Q."/>
            <person name="Miao Y.G."/>
            <person name="Wang W.Y."/>
            <person name="Chen R.S."/>
            <person name="Shen Y."/>
            <person name="Chen Z."/>
            <person name="Yuan Z.H."/>
            <person name="Zhao G.P."/>
            <person name="Qu D."/>
            <person name="Danchin A."/>
            <person name="Wen Y.M."/>
        </authorList>
    </citation>
    <scope>NUCLEOTIDE SEQUENCE [LARGE SCALE GENOMIC DNA]</scope>
    <source>
        <strain evidence="3">ATCC 12228 / FDA PCI 1200</strain>
    </source>
</reference>
<dbReference type="GeneID" id="50019360"/>
<dbReference type="InterPro" id="IPR019999">
    <property type="entry name" value="Anth_synth_I-like"/>
</dbReference>
<dbReference type="OrthoDB" id="9803598at2"/>
<dbReference type="SUPFAM" id="SSF56322">
    <property type="entry name" value="ADC synthase"/>
    <property type="match status" value="1"/>
</dbReference>
<evidence type="ECO:0000259" key="1">
    <source>
        <dbReference type="Pfam" id="PF00425"/>
    </source>
</evidence>
<feature type="domain" description="Chorismate-utilising enzyme C-terminal" evidence="1">
    <location>
        <begin position="120"/>
        <end position="376"/>
    </location>
</feature>
<dbReference type="PATRIC" id="fig|176280.10.peg.461"/>
<dbReference type="GO" id="GO:0000162">
    <property type="term" value="P:L-tryptophan biosynthetic process"/>
    <property type="evidence" value="ECO:0007669"/>
    <property type="project" value="TreeGrafter"/>
</dbReference>
<dbReference type="Gene3D" id="3.60.120.10">
    <property type="entry name" value="Anthranilate synthase"/>
    <property type="match status" value="1"/>
</dbReference>
<dbReference type="Proteomes" id="UP000001411">
    <property type="component" value="Chromosome"/>
</dbReference>
<dbReference type="HOGENOM" id="CLU_006493_1_2_9"/>
<gene>
    <name evidence="2" type="ordered locus">SE_0489</name>
</gene>
<dbReference type="EMBL" id="AE015929">
    <property type="protein sequence ID" value="AAO04086.1"/>
    <property type="molecule type" value="Genomic_DNA"/>
</dbReference>
<dbReference type="KEGG" id="sep:SE_0489"/>
<evidence type="ECO:0000313" key="2">
    <source>
        <dbReference type="EMBL" id="AAO04086.1"/>
    </source>
</evidence>
<dbReference type="Pfam" id="PF00425">
    <property type="entry name" value="Chorismate_bind"/>
    <property type="match status" value="1"/>
</dbReference>
<dbReference type="GO" id="GO:0046820">
    <property type="term" value="F:4-amino-4-deoxychorismate synthase activity"/>
    <property type="evidence" value="ECO:0007669"/>
    <property type="project" value="TreeGrafter"/>
</dbReference>
<accession>A0A0H2VEY3</accession>
<dbReference type="InterPro" id="IPR015890">
    <property type="entry name" value="Chorismate_C"/>
</dbReference>
<dbReference type="eggNOG" id="COG0147">
    <property type="taxonomic scope" value="Bacteria"/>
</dbReference>
<organism evidence="2 3">
    <name type="scientific">Staphylococcus epidermidis (strain ATCC 12228 / FDA PCI 1200)</name>
    <dbReference type="NCBI Taxonomy" id="176280"/>
    <lineage>
        <taxon>Bacteria</taxon>
        <taxon>Bacillati</taxon>
        <taxon>Bacillota</taxon>
        <taxon>Bacilli</taxon>
        <taxon>Bacillales</taxon>
        <taxon>Staphylococcaceae</taxon>
        <taxon>Staphylococcus</taxon>
    </lineage>
</organism>
<protein>
    <submittedName>
        <fullName evidence="2">Putative para-aminobenzoate synthase component I</fullName>
    </submittedName>
</protein>
<dbReference type="PRINTS" id="PR00095">
    <property type="entry name" value="ANTSNTHASEI"/>
</dbReference>
<dbReference type="RefSeq" id="WP_001830323.1">
    <property type="nucleotide sequence ID" value="NC_004461.1"/>
</dbReference>
<sequence length="383" mass="44141">MHIEFKYRYYENEKDYEDYQLEMDNFQDSKIAYRLDEVGDVIHFAEQEQRNGSYVALYVTYEAAPFFNKEMVVNNVKQSHIFAAAYSFKSVNSIKNIKKVMPNKNHIKTEGFYFCESDKAMINKIKSIHKAIIEGATYQVNYTTRLKAEVFCPISHLYYQLTMSQNGNYTVLMDTPDIKVASISPELFFQKGDYKGKSNMIVSKPMKGTMPRGKNVKEDELYYNNLKTSSKDMAENVMIVDLLRNDITRIAQSGTIDVPELFSIEKYDTVFQMTSTVCGRLQDDIQLIDMMRALFPCGSITGAPKINTMQYIAQLEDMPRSIYCGTIGLLLPNQRMIFNIPIRTIEYNHEEAVYGVGAGITIDSVPENEVQEFHDKTKILERL</sequence>
<dbReference type="InterPro" id="IPR005801">
    <property type="entry name" value="ADC_synthase"/>
</dbReference>